<sequence>MISKRVPVVPDLGLHISYTLHISSHTNLILFCVSQLRKEQVESVNVGGTNNVINVCVEKGITRLVYTSTINVTFAGKPIEEGDEDSLPCVPLDMHIDHYSRTKSISDQMVLTANGRSLKGKRP</sequence>
<dbReference type="Gene3D" id="3.40.50.720">
    <property type="entry name" value="NAD(P)-binding Rossmann-like Domain"/>
    <property type="match status" value="1"/>
</dbReference>
<dbReference type="InterPro" id="IPR002225">
    <property type="entry name" value="3Beta_OHSteriod_DH/Estase"/>
</dbReference>
<dbReference type="EMBL" id="FR923967">
    <property type="protein sequence ID" value="CDQ96074.1"/>
    <property type="molecule type" value="Genomic_DNA"/>
</dbReference>
<gene>
    <name evidence="2" type="ORF">GSONMT00015008001</name>
</gene>
<dbReference type="PaxDb" id="8022-A0A060Z2V8"/>
<dbReference type="InterPro" id="IPR036291">
    <property type="entry name" value="NAD(P)-bd_dom_sf"/>
</dbReference>
<evidence type="ECO:0000313" key="3">
    <source>
        <dbReference type="Proteomes" id="UP000193380"/>
    </source>
</evidence>
<dbReference type="AlphaFoldDB" id="A0A060Z2V8"/>
<feature type="domain" description="3-beta hydroxysteroid dehydrogenase/isomerase" evidence="1">
    <location>
        <begin position="25"/>
        <end position="120"/>
    </location>
</feature>
<name>A0A060Z2V8_ONCMY</name>
<dbReference type="Pfam" id="PF01073">
    <property type="entry name" value="3Beta_HSD"/>
    <property type="match status" value="1"/>
</dbReference>
<accession>A0A060Z2V8</accession>
<reference evidence="2" key="2">
    <citation type="submission" date="2014-03" db="EMBL/GenBank/DDBJ databases">
        <authorList>
            <person name="Genoscope - CEA"/>
        </authorList>
    </citation>
    <scope>NUCLEOTIDE SEQUENCE</scope>
</reference>
<dbReference type="GO" id="GO:0006694">
    <property type="term" value="P:steroid biosynthetic process"/>
    <property type="evidence" value="ECO:0007669"/>
    <property type="project" value="InterPro"/>
</dbReference>
<proteinExistence type="predicted"/>
<evidence type="ECO:0000259" key="1">
    <source>
        <dbReference type="Pfam" id="PF01073"/>
    </source>
</evidence>
<protein>
    <recommendedName>
        <fullName evidence="1">3-beta hydroxysteroid dehydrogenase/isomerase domain-containing protein</fullName>
    </recommendedName>
</protein>
<dbReference type="SUPFAM" id="SSF51735">
    <property type="entry name" value="NAD(P)-binding Rossmann-fold domains"/>
    <property type="match status" value="1"/>
</dbReference>
<evidence type="ECO:0000313" key="2">
    <source>
        <dbReference type="EMBL" id="CDQ96074.1"/>
    </source>
</evidence>
<organism evidence="2 3">
    <name type="scientific">Oncorhynchus mykiss</name>
    <name type="common">Rainbow trout</name>
    <name type="synonym">Salmo gairdneri</name>
    <dbReference type="NCBI Taxonomy" id="8022"/>
    <lineage>
        <taxon>Eukaryota</taxon>
        <taxon>Metazoa</taxon>
        <taxon>Chordata</taxon>
        <taxon>Craniata</taxon>
        <taxon>Vertebrata</taxon>
        <taxon>Euteleostomi</taxon>
        <taxon>Actinopterygii</taxon>
        <taxon>Neopterygii</taxon>
        <taxon>Teleostei</taxon>
        <taxon>Protacanthopterygii</taxon>
        <taxon>Salmoniformes</taxon>
        <taxon>Salmonidae</taxon>
        <taxon>Salmoninae</taxon>
        <taxon>Oncorhynchus</taxon>
    </lineage>
</organism>
<reference evidence="2" key="1">
    <citation type="journal article" date="2014" name="Nat. Commun.">
        <title>The rainbow trout genome provides novel insights into evolution after whole-genome duplication in vertebrates.</title>
        <authorList>
            <person name="Berthelot C."/>
            <person name="Brunet F."/>
            <person name="Chalopin D."/>
            <person name="Juanchich A."/>
            <person name="Bernard M."/>
            <person name="Noel B."/>
            <person name="Bento P."/>
            <person name="Da Silva C."/>
            <person name="Labadie K."/>
            <person name="Alberti A."/>
            <person name="Aury J.M."/>
            <person name="Louis A."/>
            <person name="Dehais P."/>
            <person name="Bardou P."/>
            <person name="Montfort J."/>
            <person name="Klopp C."/>
            <person name="Cabau C."/>
            <person name="Gaspin C."/>
            <person name="Thorgaard G.H."/>
            <person name="Boussaha M."/>
            <person name="Quillet E."/>
            <person name="Guyomard R."/>
            <person name="Galiana D."/>
            <person name="Bobe J."/>
            <person name="Volff J.N."/>
            <person name="Genet C."/>
            <person name="Wincker P."/>
            <person name="Jaillon O."/>
            <person name="Roest Crollius H."/>
            <person name="Guiguen Y."/>
        </authorList>
    </citation>
    <scope>NUCLEOTIDE SEQUENCE [LARGE SCALE GENOMIC DNA]</scope>
</reference>
<dbReference type="GO" id="GO:0016616">
    <property type="term" value="F:oxidoreductase activity, acting on the CH-OH group of donors, NAD or NADP as acceptor"/>
    <property type="evidence" value="ECO:0007669"/>
    <property type="project" value="InterPro"/>
</dbReference>
<dbReference type="Proteomes" id="UP000193380">
    <property type="component" value="Unassembled WGS sequence"/>
</dbReference>
<dbReference type="STRING" id="8022.A0A060Z2V8"/>